<protein>
    <submittedName>
        <fullName evidence="1">Competence protein ComN</fullName>
    </submittedName>
</protein>
<sequence>MNRQPLDEFKDHVKPAIISKLEEFVLLGYTDVSEEKLWGFLKNKKWKKTTELSVHEVVRDVLALKIGDFMNYATVESYKTANWFDSEEGKDVLKDLI</sequence>
<dbReference type="EMBL" id="LWSG01000023">
    <property type="protein sequence ID" value="OAS84959.1"/>
    <property type="molecule type" value="Genomic_DNA"/>
</dbReference>
<dbReference type="STRING" id="152268.A6K24_05460"/>
<dbReference type="Pfam" id="PF13797">
    <property type="entry name" value="Post_transc_reg"/>
    <property type="match status" value="1"/>
</dbReference>
<comment type="caution">
    <text evidence="1">The sequence shown here is derived from an EMBL/GenBank/DDBJ whole genome shotgun (WGS) entry which is preliminary data.</text>
</comment>
<dbReference type="Proteomes" id="UP000078534">
    <property type="component" value="Unassembled WGS sequence"/>
</dbReference>
<dbReference type="AlphaFoldDB" id="A0A179SVS2"/>
<reference evidence="2" key="1">
    <citation type="submission" date="2016-04" db="EMBL/GenBank/DDBJ databases">
        <authorList>
            <person name="Lyu Z."/>
            <person name="Lyu W."/>
        </authorList>
    </citation>
    <scope>NUCLEOTIDE SEQUENCE [LARGE SCALE GENOMIC DNA]</scope>
    <source>
        <strain evidence="2">C44</strain>
    </source>
</reference>
<dbReference type="RefSeq" id="WP_066334443.1">
    <property type="nucleotide sequence ID" value="NZ_LWSG01000023.1"/>
</dbReference>
<dbReference type="InterPro" id="IPR025716">
    <property type="entry name" value="Post-transcriptional_regulator"/>
</dbReference>
<evidence type="ECO:0000313" key="1">
    <source>
        <dbReference type="EMBL" id="OAS84959.1"/>
    </source>
</evidence>
<proteinExistence type="predicted"/>
<dbReference type="OrthoDB" id="2990595at2"/>
<organism evidence="1 2">
    <name type="scientific">Metabacillus litoralis</name>
    <dbReference type="NCBI Taxonomy" id="152268"/>
    <lineage>
        <taxon>Bacteria</taxon>
        <taxon>Bacillati</taxon>
        <taxon>Bacillota</taxon>
        <taxon>Bacilli</taxon>
        <taxon>Bacillales</taxon>
        <taxon>Bacillaceae</taxon>
        <taxon>Metabacillus</taxon>
    </lineage>
</organism>
<gene>
    <name evidence="1" type="ORF">A6K24_05460</name>
</gene>
<evidence type="ECO:0000313" key="2">
    <source>
        <dbReference type="Proteomes" id="UP000078534"/>
    </source>
</evidence>
<keyword evidence="2" id="KW-1185">Reference proteome</keyword>
<accession>A0A179SVS2</accession>
<name>A0A179SVS2_9BACI</name>